<evidence type="ECO:0000313" key="2">
    <source>
        <dbReference type="Proteomes" id="UP000028488"/>
    </source>
</evidence>
<evidence type="ECO:0000313" key="1">
    <source>
        <dbReference type="EMBL" id="AII03452.1"/>
    </source>
</evidence>
<accession>A0A076EE92</accession>
<sequence>MNDDQRRALEHVRDTCAMLHSFLTTYPSNRPPERVRSATFAQLTDDLLDAVTAAQNAGVPEQRIFDSM</sequence>
<reference evidence="1 2" key="1">
    <citation type="submission" date="2014-07" db="EMBL/GenBank/DDBJ databases">
        <title>Genome Sequence of Rhodococcus opacus Strain R7, a Biodegrader of Mono- and Polycyclic Aromatic Hydrocarbons.</title>
        <authorList>
            <person name="Di Gennaro P."/>
            <person name="Zampolli J."/>
            <person name="Presti I."/>
            <person name="Cappelletti M."/>
            <person name="D'Ursi P."/>
            <person name="Orro A."/>
            <person name="Mezzelani A."/>
            <person name="Milanesi L."/>
        </authorList>
    </citation>
    <scope>NUCLEOTIDE SEQUENCE [LARGE SCALE GENOMIC DNA]</scope>
    <source>
        <strain evidence="1 2">R7</strain>
    </source>
</reference>
<proteinExistence type="predicted"/>
<gene>
    <name evidence="1" type="ORF">EP51_01970</name>
</gene>
<dbReference type="EMBL" id="CP008947">
    <property type="protein sequence ID" value="AII03452.1"/>
    <property type="molecule type" value="Genomic_DNA"/>
</dbReference>
<dbReference type="RefSeq" id="WP_037231813.1">
    <property type="nucleotide sequence ID" value="NZ_CP008947.1"/>
</dbReference>
<organism evidence="1 2">
    <name type="scientific">Rhodococcus opacus</name>
    <name type="common">Nocardia opaca</name>
    <dbReference type="NCBI Taxonomy" id="37919"/>
    <lineage>
        <taxon>Bacteria</taxon>
        <taxon>Bacillati</taxon>
        <taxon>Actinomycetota</taxon>
        <taxon>Actinomycetes</taxon>
        <taxon>Mycobacteriales</taxon>
        <taxon>Nocardiaceae</taxon>
        <taxon>Rhodococcus</taxon>
    </lineage>
</organism>
<dbReference type="Proteomes" id="UP000028488">
    <property type="component" value="Chromosome"/>
</dbReference>
<dbReference type="AlphaFoldDB" id="A0A076EE92"/>
<protein>
    <submittedName>
        <fullName evidence="1">Uncharacterized protein</fullName>
    </submittedName>
</protein>
<name>A0A076EE92_RHOOP</name>